<dbReference type="InterPro" id="IPR029021">
    <property type="entry name" value="Prot-tyrosine_phosphatase-like"/>
</dbReference>
<proteinExistence type="inferred from homology"/>
<dbReference type="Pfam" id="PF00782">
    <property type="entry name" value="DSPc"/>
    <property type="match status" value="1"/>
</dbReference>
<dbReference type="PANTHER" id="PTHR10159:SF519">
    <property type="entry name" value="DUAL SPECIFICITY PROTEIN PHOSPHATASE MPK3"/>
    <property type="match status" value="1"/>
</dbReference>
<keyword evidence="4" id="KW-0904">Protein phosphatase</keyword>
<accession>A0A9W7FYE0</accession>
<dbReference type="GO" id="GO:0004725">
    <property type="term" value="F:protein tyrosine phosphatase activity"/>
    <property type="evidence" value="ECO:0007669"/>
    <property type="project" value="UniProtKB-EC"/>
</dbReference>
<dbReference type="GO" id="GO:0005737">
    <property type="term" value="C:cytoplasm"/>
    <property type="evidence" value="ECO:0007669"/>
    <property type="project" value="TreeGrafter"/>
</dbReference>
<keyword evidence="9" id="KW-1185">Reference proteome</keyword>
<dbReference type="OrthoDB" id="165342at2759"/>
<comment type="similarity">
    <text evidence="1">Belongs to the protein-tyrosine phosphatase family. Non-receptor class dual specificity subfamily.</text>
</comment>
<dbReference type="EMBL" id="BRYA01000553">
    <property type="protein sequence ID" value="GMI22728.1"/>
    <property type="molecule type" value="Genomic_DNA"/>
</dbReference>
<comment type="caution">
    <text evidence="8">The sequence shown here is derived from an EMBL/GenBank/DDBJ whole genome shotgun (WGS) entry which is preliminary data.</text>
</comment>
<feature type="compositionally biased region" description="Polar residues" evidence="5">
    <location>
        <begin position="1"/>
        <end position="22"/>
    </location>
</feature>
<feature type="compositionally biased region" description="Basic and acidic residues" evidence="5">
    <location>
        <begin position="110"/>
        <end position="119"/>
    </location>
</feature>
<evidence type="ECO:0000256" key="5">
    <source>
        <dbReference type="SAM" id="MobiDB-lite"/>
    </source>
</evidence>
<dbReference type="InterPro" id="IPR000340">
    <property type="entry name" value="Dual-sp_phosphatase_cat-dom"/>
</dbReference>
<dbReference type="EC" id="3.1.3.48" evidence="2"/>
<feature type="compositionally biased region" description="Low complexity" evidence="5">
    <location>
        <begin position="141"/>
        <end position="150"/>
    </location>
</feature>
<name>A0A9W7FYE0_9STRA</name>
<dbReference type="InterPro" id="IPR000387">
    <property type="entry name" value="Tyr_Pase_dom"/>
</dbReference>
<evidence type="ECO:0000313" key="9">
    <source>
        <dbReference type="Proteomes" id="UP001165065"/>
    </source>
</evidence>
<evidence type="ECO:0000256" key="3">
    <source>
        <dbReference type="ARBA" id="ARBA00022801"/>
    </source>
</evidence>
<dbReference type="GO" id="GO:0043409">
    <property type="term" value="P:negative regulation of MAPK cascade"/>
    <property type="evidence" value="ECO:0007669"/>
    <property type="project" value="TreeGrafter"/>
</dbReference>
<dbReference type="PANTHER" id="PTHR10159">
    <property type="entry name" value="DUAL SPECIFICITY PROTEIN PHOSPHATASE"/>
    <property type="match status" value="1"/>
</dbReference>
<feature type="domain" description="Tyrosine specific protein phosphatases" evidence="7">
    <location>
        <begin position="278"/>
        <end position="330"/>
    </location>
</feature>
<feature type="domain" description="Tyrosine-protein phosphatase" evidence="6">
    <location>
        <begin position="210"/>
        <end position="351"/>
    </location>
</feature>
<evidence type="ECO:0000256" key="4">
    <source>
        <dbReference type="ARBA" id="ARBA00022912"/>
    </source>
</evidence>
<feature type="compositionally biased region" description="Low complexity" evidence="5">
    <location>
        <begin position="50"/>
        <end position="61"/>
    </location>
</feature>
<feature type="compositionally biased region" description="Gly residues" evidence="5">
    <location>
        <begin position="62"/>
        <end position="77"/>
    </location>
</feature>
<evidence type="ECO:0000256" key="2">
    <source>
        <dbReference type="ARBA" id="ARBA00013064"/>
    </source>
</evidence>
<evidence type="ECO:0000259" key="7">
    <source>
        <dbReference type="PROSITE" id="PS50056"/>
    </source>
</evidence>
<sequence>MRSNTPTNSNRQGALTPTSAAFSQKKRPGVSDTGLGGRAQRNADSRKMYKSQSSKQVVSGSSSGGGQEGKNSGGGSKGGKRIGTPKNEEEARARARRNWKKAGNMAIAMKRFEKSGKEARMKKKTLIGGGEKKGGGEGGTRSRSTTPTNGGMRGGGLKTIRVSPKGGSVEAERCRKARPAIQSNPGPKIDNGTFSSRGVHNVRWKEKLRGLSLVTDSIALGGRDEANNKEMLTKYGITHVLNTCKQLKNFFPDSFTYMKINAMDDPRYNILKDFDAAAAFLTHVEKVKGRVLVHCIAGVSRSVCCVLMHLMRNHKVCLNQAYRHIKNVRPFIHPNEGFLFQMATFEVETFGWTSVGGVGIHRDFQFYRWTMEKKKHERGGEEGALISVGCMSMCVIM</sequence>
<keyword evidence="3" id="KW-0378">Hydrolase</keyword>
<protein>
    <recommendedName>
        <fullName evidence="2">protein-tyrosine-phosphatase</fullName>
        <ecNumber evidence="2">3.1.3.48</ecNumber>
    </recommendedName>
</protein>
<dbReference type="PROSITE" id="PS50056">
    <property type="entry name" value="TYR_PHOSPHATASE_2"/>
    <property type="match status" value="1"/>
</dbReference>
<dbReference type="PROSITE" id="PS50054">
    <property type="entry name" value="TYR_PHOSPHATASE_DUAL"/>
    <property type="match status" value="1"/>
</dbReference>
<dbReference type="SMART" id="SM00195">
    <property type="entry name" value="DSPc"/>
    <property type="match status" value="1"/>
</dbReference>
<dbReference type="CDD" id="cd14498">
    <property type="entry name" value="DSP"/>
    <property type="match status" value="1"/>
</dbReference>
<evidence type="ECO:0000313" key="8">
    <source>
        <dbReference type="EMBL" id="GMI22728.1"/>
    </source>
</evidence>
<evidence type="ECO:0000259" key="6">
    <source>
        <dbReference type="PROSITE" id="PS50054"/>
    </source>
</evidence>
<dbReference type="InterPro" id="IPR020422">
    <property type="entry name" value="TYR_PHOSPHATASE_DUAL_dom"/>
</dbReference>
<dbReference type="Gene3D" id="3.90.190.10">
    <property type="entry name" value="Protein tyrosine phosphatase superfamily"/>
    <property type="match status" value="1"/>
</dbReference>
<gene>
    <name evidence="8" type="ORF">TrCOL_g11406</name>
</gene>
<dbReference type="AlphaFoldDB" id="A0A9W7FYE0"/>
<dbReference type="SUPFAM" id="SSF52799">
    <property type="entry name" value="(Phosphotyrosine protein) phosphatases II"/>
    <property type="match status" value="1"/>
</dbReference>
<organism evidence="8 9">
    <name type="scientific">Triparma columacea</name>
    <dbReference type="NCBI Taxonomy" id="722753"/>
    <lineage>
        <taxon>Eukaryota</taxon>
        <taxon>Sar</taxon>
        <taxon>Stramenopiles</taxon>
        <taxon>Ochrophyta</taxon>
        <taxon>Bolidophyceae</taxon>
        <taxon>Parmales</taxon>
        <taxon>Triparmaceae</taxon>
        <taxon>Triparma</taxon>
    </lineage>
</organism>
<feature type="region of interest" description="Disordered" evidence="5">
    <location>
        <begin position="1"/>
        <end position="173"/>
    </location>
</feature>
<dbReference type="Proteomes" id="UP001165065">
    <property type="component" value="Unassembled WGS sequence"/>
</dbReference>
<reference evidence="9" key="1">
    <citation type="journal article" date="2023" name="Commun. Biol.">
        <title>Genome analysis of Parmales, the sister group of diatoms, reveals the evolutionary specialization of diatoms from phago-mixotrophs to photoautotrophs.</title>
        <authorList>
            <person name="Ban H."/>
            <person name="Sato S."/>
            <person name="Yoshikawa S."/>
            <person name="Yamada K."/>
            <person name="Nakamura Y."/>
            <person name="Ichinomiya M."/>
            <person name="Sato N."/>
            <person name="Blanc-Mathieu R."/>
            <person name="Endo H."/>
            <person name="Kuwata A."/>
            <person name="Ogata H."/>
        </authorList>
    </citation>
    <scope>NUCLEOTIDE SEQUENCE [LARGE SCALE GENOMIC DNA]</scope>
</reference>
<evidence type="ECO:0000256" key="1">
    <source>
        <dbReference type="ARBA" id="ARBA00008601"/>
    </source>
</evidence>